<feature type="domain" description="Helix-hairpin-helix DNA-binding motif class 1" evidence="5">
    <location>
        <begin position="54"/>
        <end position="73"/>
    </location>
</feature>
<dbReference type="Gene3D" id="1.10.8.10">
    <property type="entry name" value="DNA helicase RuvA subunit, C-terminal domain"/>
    <property type="match status" value="1"/>
</dbReference>
<dbReference type="InterPro" id="IPR013849">
    <property type="entry name" value="DNA_helicase_Holl-junc_RuvA_I"/>
</dbReference>
<dbReference type="GO" id="GO:0009378">
    <property type="term" value="F:four-way junction helicase activity"/>
    <property type="evidence" value="ECO:0007669"/>
    <property type="project" value="InterPro"/>
</dbReference>
<dbReference type="AlphaFoldDB" id="A0A383F0J5"/>
<keyword evidence="3" id="KW-0238">DNA-binding</keyword>
<dbReference type="Pfam" id="PF07499">
    <property type="entry name" value="RuvA_C"/>
    <property type="match status" value="1"/>
</dbReference>
<name>A0A383F0J5_9ZZZZ</name>
<accession>A0A383F0J5</accession>
<dbReference type="InterPro" id="IPR012340">
    <property type="entry name" value="NA-bd_OB-fold"/>
</dbReference>
<evidence type="ECO:0000256" key="3">
    <source>
        <dbReference type="ARBA" id="ARBA00023125"/>
    </source>
</evidence>
<dbReference type="SMART" id="SM00278">
    <property type="entry name" value="HhH1"/>
    <property type="match status" value="2"/>
</dbReference>
<dbReference type="Pfam" id="PF01330">
    <property type="entry name" value="RuvA_N"/>
    <property type="match status" value="1"/>
</dbReference>
<reference evidence="6" key="1">
    <citation type="submission" date="2018-05" db="EMBL/GenBank/DDBJ databases">
        <authorList>
            <person name="Lanie J.A."/>
            <person name="Ng W.-L."/>
            <person name="Kazmierczak K.M."/>
            <person name="Andrzejewski T.M."/>
            <person name="Davidsen T.M."/>
            <person name="Wayne K.J."/>
            <person name="Tettelin H."/>
            <person name="Glass J.I."/>
            <person name="Rusch D."/>
            <person name="Podicherti R."/>
            <person name="Tsui H.-C.T."/>
            <person name="Winkler M.E."/>
        </authorList>
    </citation>
    <scope>NUCLEOTIDE SEQUENCE</scope>
</reference>
<keyword evidence="1" id="KW-0963">Cytoplasm</keyword>
<keyword evidence="4" id="KW-0234">DNA repair</keyword>
<sequence>DVGGVGYEVNVPLSTFYALGETGTEVDLRIHTHVRQETLSLFGFATQLEVDLFERLITISGVGPRLALAVLSGLEPPDLLRAIQDSDIVRLQGIPGVGKKTAERISLELKDKLPANAAHEGVTTDLVNDTEGVRNDVMSALLNLGYHRPLAERAVNEVLTGELGSFEEALRQALRELAK</sequence>
<dbReference type="SUPFAM" id="SSF50249">
    <property type="entry name" value="Nucleic acid-binding proteins"/>
    <property type="match status" value="1"/>
</dbReference>
<dbReference type="InterPro" id="IPR011114">
    <property type="entry name" value="RuvA_C"/>
</dbReference>
<dbReference type="Gene3D" id="2.40.50.140">
    <property type="entry name" value="Nucleic acid-binding proteins"/>
    <property type="match status" value="1"/>
</dbReference>
<dbReference type="Gene3D" id="1.10.150.20">
    <property type="entry name" value="5' to 3' exonuclease, C-terminal subdomain"/>
    <property type="match status" value="1"/>
</dbReference>
<dbReference type="CDD" id="cd14332">
    <property type="entry name" value="UBA_RuvA_C"/>
    <property type="match status" value="1"/>
</dbReference>
<dbReference type="GO" id="GO:0003677">
    <property type="term" value="F:DNA binding"/>
    <property type="evidence" value="ECO:0007669"/>
    <property type="project" value="UniProtKB-KW"/>
</dbReference>
<feature type="non-terminal residue" evidence="6">
    <location>
        <position position="1"/>
    </location>
</feature>
<dbReference type="GO" id="GO:0009379">
    <property type="term" value="C:Holliday junction helicase complex"/>
    <property type="evidence" value="ECO:0007669"/>
    <property type="project" value="InterPro"/>
</dbReference>
<dbReference type="GO" id="GO:0006281">
    <property type="term" value="P:DNA repair"/>
    <property type="evidence" value="ECO:0007669"/>
    <property type="project" value="UniProtKB-KW"/>
</dbReference>
<dbReference type="HAMAP" id="MF_00031">
    <property type="entry name" value="DNA_HJ_migration_RuvA"/>
    <property type="match status" value="1"/>
</dbReference>
<dbReference type="InterPro" id="IPR003583">
    <property type="entry name" value="Hlx-hairpin-Hlx_DNA-bd_motif"/>
</dbReference>
<dbReference type="InterPro" id="IPR010994">
    <property type="entry name" value="RuvA_2-like"/>
</dbReference>
<gene>
    <name evidence="6" type="ORF">METZ01_LOCUS515576</name>
</gene>
<evidence type="ECO:0000313" key="6">
    <source>
        <dbReference type="EMBL" id="SVE62722.1"/>
    </source>
</evidence>
<dbReference type="GO" id="GO:0006310">
    <property type="term" value="P:DNA recombination"/>
    <property type="evidence" value="ECO:0007669"/>
    <property type="project" value="InterPro"/>
</dbReference>
<protein>
    <recommendedName>
        <fullName evidence="5">Helix-hairpin-helix DNA-binding motif class 1 domain-containing protein</fullName>
    </recommendedName>
</protein>
<evidence type="ECO:0000256" key="1">
    <source>
        <dbReference type="ARBA" id="ARBA00022490"/>
    </source>
</evidence>
<evidence type="ECO:0000259" key="5">
    <source>
        <dbReference type="SMART" id="SM00278"/>
    </source>
</evidence>
<keyword evidence="2" id="KW-0227">DNA damage</keyword>
<dbReference type="EMBL" id="UINC01230547">
    <property type="protein sequence ID" value="SVE62722.1"/>
    <property type="molecule type" value="Genomic_DNA"/>
</dbReference>
<organism evidence="6">
    <name type="scientific">marine metagenome</name>
    <dbReference type="NCBI Taxonomy" id="408172"/>
    <lineage>
        <taxon>unclassified sequences</taxon>
        <taxon>metagenomes</taxon>
        <taxon>ecological metagenomes</taxon>
    </lineage>
</organism>
<evidence type="ECO:0000256" key="4">
    <source>
        <dbReference type="ARBA" id="ARBA00023204"/>
    </source>
</evidence>
<dbReference type="InterPro" id="IPR036267">
    <property type="entry name" value="RuvA_C_sf"/>
</dbReference>
<dbReference type="GO" id="GO:0005524">
    <property type="term" value="F:ATP binding"/>
    <property type="evidence" value="ECO:0007669"/>
    <property type="project" value="InterPro"/>
</dbReference>
<feature type="domain" description="Helix-hairpin-helix DNA-binding motif class 1" evidence="5">
    <location>
        <begin position="89"/>
        <end position="108"/>
    </location>
</feature>
<dbReference type="SUPFAM" id="SSF46929">
    <property type="entry name" value="DNA helicase RuvA subunit, C-terminal domain"/>
    <property type="match status" value="1"/>
</dbReference>
<evidence type="ECO:0000256" key="2">
    <source>
        <dbReference type="ARBA" id="ARBA00022763"/>
    </source>
</evidence>
<dbReference type="InterPro" id="IPR000085">
    <property type="entry name" value="RuvA"/>
</dbReference>
<dbReference type="NCBIfam" id="TIGR00084">
    <property type="entry name" value="ruvA"/>
    <property type="match status" value="1"/>
</dbReference>
<dbReference type="Pfam" id="PF14520">
    <property type="entry name" value="HHH_5"/>
    <property type="match status" value="1"/>
</dbReference>
<dbReference type="SUPFAM" id="SSF47781">
    <property type="entry name" value="RuvA domain 2-like"/>
    <property type="match status" value="1"/>
</dbReference>
<proteinExistence type="inferred from homology"/>